<protein>
    <submittedName>
        <fullName evidence="1">Lactate dehydrogenase</fullName>
    </submittedName>
</protein>
<proteinExistence type="predicted"/>
<reference evidence="1 2" key="1">
    <citation type="submission" date="2023-12" db="EMBL/GenBank/DDBJ databases">
        <title>Baltic Sea Cyanobacteria.</title>
        <authorList>
            <person name="Delbaje E."/>
            <person name="Fewer D.P."/>
            <person name="Shishido T.K."/>
        </authorList>
    </citation>
    <scope>NUCLEOTIDE SEQUENCE [LARGE SCALE GENOMIC DNA]</scope>
    <source>
        <strain evidence="1 2">UHCC 0281</strain>
    </source>
</reference>
<evidence type="ECO:0000313" key="1">
    <source>
        <dbReference type="EMBL" id="MEA5442912.1"/>
    </source>
</evidence>
<dbReference type="RefSeq" id="WP_323356945.1">
    <property type="nucleotide sequence ID" value="NZ_JAYGHY010000030.1"/>
</dbReference>
<dbReference type="EMBL" id="JAYGHY010000030">
    <property type="protein sequence ID" value="MEA5442912.1"/>
    <property type="molecule type" value="Genomic_DNA"/>
</dbReference>
<comment type="caution">
    <text evidence="1">The sequence shown here is derived from an EMBL/GenBank/DDBJ whole genome shotgun (WGS) entry which is preliminary data.</text>
</comment>
<accession>A0ABU5SWL3</accession>
<organism evidence="1 2">
    <name type="scientific">Cyanobium gracile UHCC 0281</name>
    <dbReference type="NCBI Taxonomy" id="3110309"/>
    <lineage>
        <taxon>Bacteria</taxon>
        <taxon>Bacillati</taxon>
        <taxon>Cyanobacteriota</taxon>
        <taxon>Cyanophyceae</taxon>
        <taxon>Synechococcales</taxon>
        <taxon>Prochlorococcaceae</taxon>
        <taxon>Cyanobium</taxon>
    </lineage>
</organism>
<sequence length="100" mass="10613">MANEQQPREARRSPALLALGLAGGLVLSLVGGRGQFLANVQFENCVTAADGSITCDTVPTGNTLMNDVDARYGLLQNASPGWSEFEPYQGYDDDFGGNET</sequence>
<name>A0ABU5SWL3_9CYAN</name>
<evidence type="ECO:0000313" key="2">
    <source>
        <dbReference type="Proteomes" id="UP001302329"/>
    </source>
</evidence>
<gene>
    <name evidence="1" type="ORF">VB739_10155</name>
</gene>
<keyword evidence="2" id="KW-1185">Reference proteome</keyword>
<dbReference type="Proteomes" id="UP001302329">
    <property type="component" value="Unassembled WGS sequence"/>
</dbReference>